<accession>A0A8H6Z5H0</accession>
<protein>
    <submittedName>
        <fullName evidence="1">Uncharacterized protein</fullName>
    </submittedName>
</protein>
<reference evidence="1" key="1">
    <citation type="submission" date="2020-05" db="EMBL/GenBank/DDBJ databases">
        <title>Mycena genomes resolve the evolution of fungal bioluminescence.</title>
        <authorList>
            <person name="Tsai I.J."/>
        </authorList>
    </citation>
    <scope>NUCLEOTIDE SEQUENCE</scope>
    <source>
        <strain evidence="1">CCC161011</strain>
    </source>
</reference>
<name>A0A8H6Z5H0_9AGAR</name>
<comment type="caution">
    <text evidence="1">The sequence shown here is derived from an EMBL/GenBank/DDBJ whole genome shotgun (WGS) entry which is preliminary data.</text>
</comment>
<organism evidence="1 2">
    <name type="scientific">Mycena venus</name>
    <dbReference type="NCBI Taxonomy" id="2733690"/>
    <lineage>
        <taxon>Eukaryota</taxon>
        <taxon>Fungi</taxon>
        <taxon>Dikarya</taxon>
        <taxon>Basidiomycota</taxon>
        <taxon>Agaricomycotina</taxon>
        <taxon>Agaricomycetes</taxon>
        <taxon>Agaricomycetidae</taxon>
        <taxon>Agaricales</taxon>
        <taxon>Marasmiineae</taxon>
        <taxon>Mycenaceae</taxon>
        <taxon>Mycena</taxon>
    </lineage>
</organism>
<keyword evidence="2" id="KW-1185">Reference proteome</keyword>
<gene>
    <name evidence="1" type="ORF">MVEN_00133200</name>
</gene>
<dbReference type="EMBL" id="JACAZI010000001">
    <property type="protein sequence ID" value="KAF7372698.1"/>
    <property type="molecule type" value="Genomic_DNA"/>
</dbReference>
<sequence length="281" mass="31950">MTPRSSSCRWEPATHCRLLGPHDDHWLPCVIEFLSRFSCFVPVPSLQDWPCRMEGWMKAACRTMWYSPSACHPRLLFLLFFPNANPNSWPARASKRAAPHFLPSAFAEYADQTVELKRGYISLGNAGGRPVLYFLFIFPPSLLPISSFHLPSLPCTAAPPNGTSTPSSWMTYVPARMDPSCAVARLPGIRAPYRRIEVGKYLIWRRCRGASSSLFNSFAFPPPCALRRTRPYLTFSYSLRPKAHFFSTSRGFLCPERRHIFAYLFVTHKALRDCTGSSSFR</sequence>
<evidence type="ECO:0000313" key="1">
    <source>
        <dbReference type="EMBL" id="KAF7372698.1"/>
    </source>
</evidence>
<proteinExistence type="predicted"/>
<evidence type="ECO:0000313" key="2">
    <source>
        <dbReference type="Proteomes" id="UP000620124"/>
    </source>
</evidence>
<dbReference type="Proteomes" id="UP000620124">
    <property type="component" value="Unassembled WGS sequence"/>
</dbReference>
<dbReference type="AlphaFoldDB" id="A0A8H6Z5H0"/>